<accession>A0A1E8PVB1</accession>
<protein>
    <submittedName>
        <fullName evidence="1">Uncharacterized protein</fullName>
    </submittedName>
</protein>
<proteinExistence type="predicted"/>
<dbReference type="AlphaFoldDB" id="A0A1E8PVB1"/>
<evidence type="ECO:0000313" key="1">
    <source>
        <dbReference type="EMBL" id="OFJ49594.1"/>
    </source>
</evidence>
<gene>
    <name evidence="1" type="ORF">BA896_012685</name>
</gene>
<name>A0A1E8PVB1_9BURK</name>
<comment type="caution">
    <text evidence="1">The sequence shown here is derived from an EMBL/GenBank/DDBJ whole genome shotgun (WGS) entry which is preliminary data.</text>
</comment>
<organism evidence="1 2">
    <name type="scientific">Janthinobacterium lividum</name>
    <dbReference type="NCBI Taxonomy" id="29581"/>
    <lineage>
        <taxon>Bacteria</taxon>
        <taxon>Pseudomonadati</taxon>
        <taxon>Pseudomonadota</taxon>
        <taxon>Betaproteobacteria</taxon>
        <taxon>Burkholderiales</taxon>
        <taxon>Oxalobacteraceae</taxon>
        <taxon>Janthinobacterium</taxon>
    </lineage>
</organism>
<sequence length="127" mass="12789">MSKAKNTALVPSSEAALTNASSVAQGDLGGLVASEQAIIDQDANGTGSAASIEQVIVDQGSTSGAVIFEQAANAVPVELIKARVLVVCEYGAPNDVVELSAPLAPELRDVVDPDPAAVAYAESIQKA</sequence>
<dbReference type="EMBL" id="MAQB02000001">
    <property type="protein sequence ID" value="OFJ49594.1"/>
    <property type="molecule type" value="Genomic_DNA"/>
</dbReference>
<reference evidence="1 2" key="1">
    <citation type="submission" date="2016-10" db="EMBL/GenBank/DDBJ databases">
        <title>Updated version of Genome Assembly of Janthinobacterium lividum ERGS5:01.</title>
        <authorList>
            <person name="Kumar R."/>
            <person name="Acharya V."/>
            <person name="Singh D."/>
        </authorList>
    </citation>
    <scope>NUCLEOTIDE SEQUENCE [LARGE SCALE GENOMIC DNA]</scope>
    <source>
        <strain evidence="1 2">ERGS5:01</strain>
    </source>
</reference>
<evidence type="ECO:0000313" key="2">
    <source>
        <dbReference type="Proteomes" id="UP000092634"/>
    </source>
</evidence>
<dbReference type="Proteomes" id="UP000092634">
    <property type="component" value="Unassembled WGS sequence"/>
</dbReference>